<feature type="transmembrane region" description="Helical" evidence="11">
    <location>
        <begin position="6"/>
        <end position="22"/>
    </location>
</feature>
<gene>
    <name evidence="12" type="primary">ND4L</name>
</gene>
<evidence type="ECO:0000256" key="9">
    <source>
        <dbReference type="ARBA" id="ARBA00031586"/>
    </source>
</evidence>
<dbReference type="Pfam" id="PF00420">
    <property type="entry name" value="Oxidored_q2"/>
    <property type="match status" value="1"/>
</dbReference>
<protein>
    <recommendedName>
        <fullName evidence="3">NADH-ubiquinone oxidoreductase chain 4L</fullName>
    </recommendedName>
    <alternativeName>
        <fullName evidence="9">NADH dehydrogenase subunit 4L</fullName>
    </alternativeName>
</protein>
<name>A0A7S6XWB9_9HYME</name>
<feature type="transmembrane region" description="Helical" evidence="11">
    <location>
        <begin position="56"/>
        <end position="78"/>
    </location>
</feature>
<accession>A0A7S6XWB9</accession>
<keyword evidence="5" id="KW-1278">Translocase</keyword>
<evidence type="ECO:0000256" key="4">
    <source>
        <dbReference type="ARBA" id="ARBA00022692"/>
    </source>
</evidence>
<dbReference type="InterPro" id="IPR039428">
    <property type="entry name" value="NUOK/Mnh_C1-like"/>
</dbReference>
<keyword evidence="12" id="KW-0496">Mitochondrion</keyword>
<evidence type="ECO:0000256" key="10">
    <source>
        <dbReference type="ARBA" id="ARBA00049551"/>
    </source>
</evidence>
<sequence length="94" mass="11405">MIDFMIYVYSCLFIFLSLIYMYKFMLVVLMIIELIVIGLSMMIYLIYNYMNLELFMIYYLVFMVCEATLGLALLVLIIRFHGNEYYYSLNLMKF</sequence>
<comment type="similarity">
    <text evidence="2">Belongs to the complex I subunit 4L family.</text>
</comment>
<comment type="catalytic activity">
    <reaction evidence="10">
        <text>a ubiquinone + NADH + 5 H(+)(in) = a ubiquinol + NAD(+) + 4 H(+)(out)</text>
        <dbReference type="Rhea" id="RHEA:29091"/>
        <dbReference type="Rhea" id="RHEA-COMP:9565"/>
        <dbReference type="Rhea" id="RHEA-COMP:9566"/>
        <dbReference type="ChEBI" id="CHEBI:15378"/>
        <dbReference type="ChEBI" id="CHEBI:16389"/>
        <dbReference type="ChEBI" id="CHEBI:17976"/>
        <dbReference type="ChEBI" id="CHEBI:57540"/>
        <dbReference type="ChEBI" id="CHEBI:57945"/>
        <dbReference type="EC" id="7.1.1.2"/>
    </reaction>
</comment>
<dbReference type="AlphaFoldDB" id="A0A7S6XWB9"/>
<evidence type="ECO:0000256" key="5">
    <source>
        <dbReference type="ARBA" id="ARBA00022967"/>
    </source>
</evidence>
<keyword evidence="4 11" id="KW-0812">Transmembrane</keyword>
<comment type="subcellular location">
    <subcellularLocation>
        <location evidence="1">Membrane</location>
        <topology evidence="1">Multi-pass membrane protein</topology>
    </subcellularLocation>
</comment>
<evidence type="ECO:0000256" key="8">
    <source>
        <dbReference type="ARBA" id="ARBA00023136"/>
    </source>
</evidence>
<keyword evidence="8 11" id="KW-0472">Membrane</keyword>
<keyword evidence="7" id="KW-0520">NAD</keyword>
<proteinExistence type="inferred from homology"/>
<evidence type="ECO:0000256" key="6">
    <source>
        <dbReference type="ARBA" id="ARBA00022989"/>
    </source>
</evidence>
<evidence type="ECO:0000256" key="3">
    <source>
        <dbReference type="ARBA" id="ARBA00016612"/>
    </source>
</evidence>
<dbReference type="GO" id="GO:0008137">
    <property type="term" value="F:NADH dehydrogenase (ubiquinone) activity"/>
    <property type="evidence" value="ECO:0007669"/>
    <property type="project" value="UniProtKB-EC"/>
</dbReference>
<dbReference type="CTD" id="4539"/>
<evidence type="ECO:0000313" key="12">
    <source>
        <dbReference type="EMBL" id="QOW83448.1"/>
    </source>
</evidence>
<evidence type="ECO:0000256" key="1">
    <source>
        <dbReference type="ARBA" id="ARBA00004141"/>
    </source>
</evidence>
<evidence type="ECO:0000256" key="2">
    <source>
        <dbReference type="ARBA" id="ARBA00010519"/>
    </source>
</evidence>
<geneLocation type="mitochondrion" evidence="12"/>
<dbReference type="GO" id="GO:0016020">
    <property type="term" value="C:membrane"/>
    <property type="evidence" value="ECO:0007669"/>
    <property type="project" value="UniProtKB-SubCell"/>
</dbReference>
<evidence type="ECO:0000256" key="7">
    <source>
        <dbReference type="ARBA" id="ARBA00023027"/>
    </source>
</evidence>
<dbReference type="RefSeq" id="YP_010034071.1">
    <property type="nucleotide sequence ID" value="NC_053900.1"/>
</dbReference>
<dbReference type="EMBL" id="MW067133">
    <property type="protein sequence ID" value="QOW83448.1"/>
    <property type="molecule type" value="Genomic_DNA"/>
</dbReference>
<keyword evidence="6 11" id="KW-1133">Transmembrane helix</keyword>
<organism evidence="12">
    <name type="scientific">Colobopsis nipponica</name>
    <dbReference type="NCBI Taxonomy" id="2681982"/>
    <lineage>
        <taxon>Eukaryota</taxon>
        <taxon>Metazoa</taxon>
        <taxon>Ecdysozoa</taxon>
        <taxon>Arthropoda</taxon>
        <taxon>Hexapoda</taxon>
        <taxon>Insecta</taxon>
        <taxon>Pterygota</taxon>
        <taxon>Neoptera</taxon>
        <taxon>Endopterygota</taxon>
        <taxon>Hymenoptera</taxon>
        <taxon>Apocrita</taxon>
        <taxon>Aculeata</taxon>
        <taxon>Formicoidea</taxon>
        <taxon>Formicidae</taxon>
        <taxon>Formicinae</taxon>
        <taxon>Colobopsis</taxon>
    </lineage>
</organism>
<evidence type="ECO:0000256" key="11">
    <source>
        <dbReference type="SAM" id="Phobius"/>
    </source>
</evidence>
<feature type="transmembrane region" description="Helical" evidence="11">
    <location>
        <begin position="29"/>
        <end position="50"/>
    </location>
</feature>
<dbReference type="Gene3D" id="1.10.287.3510">
    <property type="match status" value="1"/>
</dbReference>
<reference evidence="12" key="1">
    <citation type="submission" date="2020-10" db="EMBL/GenBank/DDBJ databases">
        <title>The complete mitochondrial genome of the gate-keeper ant Colobopsis nipponica (Wheeler, W.M., 1928).</title>
        <authorList>
            <person name="Park J."/>
            <person name="Xi H."/>
            <person name="Park J."/>
        </authorList>
    </citation>
    <scope>NUCLEOTIDE SEQUENCE</scope>
</reference>
<dbReference type="GeneID" id="63380715"/>